<proteinExistence type="predicted"/>
<dbReference type="RefSeq" id="WP_071858046.1">
    <property type="nucleotide sequence ID" value="NZ_JBHSHK010000022.1"/>
</dbReference>
<organism evidence="1 2">
    <name type="scientific">Enterococcus hermanniensis</name>
    <dbReference type="NCBI Taxonomy" id="249189"/>
    <lineage>
        <taxon>Bacteria</taxon>
        <taxon>Bacillati</taxon>
        <taxon>Bacillota</taxon>
        <taxon>Bacilli</taxon>
        <taxon>Lactobacillales</taxon>
        <taxon>Enterococcaceae</taxon>
        <taxon>Enterococcus</taxon>
    </lineage>
</organism>
<dbReference type="AlphaFoldDB" id="A0A1L8TN03"/>
<accession>A0A1L8TN03</accession>
<evidence type="ECO:0000313" key="1">
    <source>
        <dbReference type="EMBL" id="OJG45474.1"/>
    </source>
</evidence>
<protein>
    <submittedName>
        <fullName evidence="1">Uncharacterized protein</fullName>
    </submittedName>
</protein>
<name>A0A1L8TN03_9ENTE</name>
<dbReference type="Proteomes" id="UP000182077">
    <property type="component" value="Unassembled WGS sequence"/>
</dbReference>
<sequence length="256" mass="30141">MPDTLFAYIDSTSNAVLSKGLSPNDFVQGIVHQPKHLLLLDPVAEAGEYDPHTGLKIIDSPEQIHNFFNTKTFNYSKGNKWIDFNDPTMLKELTPLEISELLYFGHMRTHLHSPFFYKLQNNFVYFNLGNETMRVYYRYLDEFYRILARKLTRIVLEKINDRRSFFRKGSSVAPLDGEILKELYPILQEGALFCLTQTELKNRMYHIPIYLSDEKGWRRSTQNYKKEQQVAELTYDLAKQRWALEVDNDDAAFSFR</sequence>
<comment type="caution">
    <text evidence="1">The sequence shown here is derived from an EMBL/GenBank/DDBJ whole genome shotgun (WGS) entry which is preliminary data.</text>
</comment>
<evidence type="ECO:0000313" key="2">
    <source>
        <dbReference type="Proteomes" id="UP000182077"/>
    </source>
</evidence>
<dbReference type="EMBL" id="JXKQ01000006">
    <property type="protein sequence ID" value="OJG45474.1"/>
    <property type="molecule type" value="Genomic_DNA"/>
</dbReference>
<dbReference type="OrthoDB" id="8704087at2"/>
<gene>
    <name evidence="1" type="ORF">RV04_GL002190</name>
</gene>
<reference evidence="1 2" key="1">
    <citation type="submission" date="2014-12" db="EMBL/GenBank/DDBJ databases">
        <title>Draft genome sequences of 29 type strains of Enterococci.</title>
        <authorList>
            <person name="Zhong Z."/>
            <person name="Sun Z."/>
            <person name="Liu W."/>
            <person name="Zhang W."/>
            <person name="Zhang H."/>
        </authorList>
    </citation>
    <scope>NUCLEOTIDE SEQUENCE [LARGE SCALE GENOMIC DNA]</scope>
    <source>
        <strain evidence="1 2">DSM 17122</strain>
    </source>
</reference>
<dbReference type="STRING" id="249189.RV04_GL002190"/>
<keyword evidence="2" id="KW-1185">Reference proteome</keyword>